<feature type="transmembrane region" description="Helical" evidence="6">
    <location>
        <begin position="218"/>
        <end position="237"/>
    </location>
</feature>
<dbReference type="FunFam" id="1.20.1250.20:FF:000196">
    <property type="entry name" value="MFS toxin efflux pump (AflT)"/>
    <property type="match status" value="1"/>
</dbReference>
<dbReference type="PANTHER" id="PTHR23501:SF153">
    <property type="entry name" value="AFLATOXIN EFFLUX PUMP, PUTATIVE-RELATED"/>
    <property type="match status" value="1"/>
</dbReference>
<accession>A0A2I2GB85</accession>
<evidence type="ECO:0000256" key="6">
    <source>
        <dbReference type="SAM" id="Phobius"/>
    </source>
</evidence>
<evidence type="ECO:0000256" key="1">
    <source>
        <dbReference type="ARBA" id="ARBA00004141"/>
    </source>
</evidence>
<feature type="transmembrane region" description="Helical" evidence="6">
    <location>
        <begin position="89"/>
        <end position="108"/>
    </location>
</feature>
<feature type="transmembrane region" description="Helical" evidence="6">
    <location>
        <begin position="323"/>
        <end position="342"/>
    </location>
</feature>
<dbReference type="Gene3D" id="1.20.1720.10">
    <property type="entry name" value="Multidrug resistance protein D"/>
    <property type="match status" value="1"/>
</dbReference>
<feature type="transmembrane region" description="Helical" evidence="6">
    <location>
        <begin position="349"/>
        <end position="368"/>
    </location>
</feature>
<dbReference type="InterPro" id="IPR036259">
    <property type="entry name" value="MFS_trans_sf"/>
</dbReference>
<sequence length="535" mass="56886">MASDDINEPKKAHQEQSLVKTILLITIVLMSIFLVALDRTIISTAIPQITNEFNSLADVGWYGSAYTLASCSFQLLLGKIHAFYPIKIVLLACVLLFEVGSAVCGSAPSSATFIAGRAIAGVGAAGIFSGSIMCIVYAVPLEKRAAIQGLFGSIFGIASIVGPLIGGAFTSNVTWRWCFYTNLPFGGVAIAIIAFCLKVPDRNTTKLPWKEKLSQLDALGTTALVSCMVCLLLALQWGGQAYVWNNGRLIALLALMGVLAIGFAAVQILLPKTATIPLRIIKQRSIVAGCWVTVCVGASSYIYTYFLPIWFQSITGVSAMESGIRLLPLMLSMVLASIVGGLMTQKTGYYTPFAIAGSCIMTIGAGLLTTLQVDTSEGKWIGYQILYGFGMGLSFQAPNLAAQTVLPAADVPIGSSLMFFGQLLGATIFISVGENVLDNELVRRLSDMPGFEPGLVTSGGATSLIDLLPESLRGSVLEAYNGALRQVFVVGLVMSCLTMLGTAALEWRSMLKAADHNSDSEVCQDMTQKLDKDAV</sequence>
<dbReference type="AlphaFoldDB" id="A0A2I2GB85"/>
<evidence type="ECO:0000313" key="8">
    <source>
        <dbReference type="EMBL" id="PLB50138.1"/>
    </source>
</evidence>
<feature type="transmembrane region" description="Helical" evidence="6">
    <location>
        <begin position="177"/>
        <end position="197"/>
    </location>
</feature>
<dbReference type="InterPro" id="IPR020846">
    <property type="entry name" value="MFS_dom"/>
</dbReference>
<feature type="transmembrane region" description="Helical" evidence="6">
    <location>
        <begin position="413"/>
        <end position="432"/>
    </location>
</feature>
<feature type="domain" description="Major facilitator superfamily (MFS) profile" evidence="7">
    <location>
        <begin position="24"/>
        <end position="510"/>
    </location>
</feature>
<dbReference type="SUPFAM" id="SSF103473">
    <property type="entry name" value="MFS general substrate transporter"/>
    <property type="match status" value="1"/>
</dbReference>
<dbReference type="InterPro" id="IPR011701">
    <property type="entry name" value="MFS"/>
</dbReference>
<feature type="transmembrane region" description="Helical" evidence="6">
    <location>
        <begin position="249"/>
        <end position="270"/>
    </location>
</feature>
<dbReference type="PROSITE" id="PS50850">
    <property type="entry name" value="MFS"/>
    <property type="match status" value="1"/>
</dbReference>
<feature type="transmembrane region" description="Helical" evidence="6">
    <location>
        <begin position="150"/>
        <end position="171"/>
    </location>
</feature>
<comment type="similarity">
    <text evidence="2">Belongs to the major facilitator superfamily. TCR/Tet family.</text>
</comment>
<feature type="transmembrane region" description="Helical" evidence="6">
    <location>
        <begin position="483"/>
        <end position="505"/>
    </location>
</feature>
<feature type="transmembrane region" description="Helical" evidence="6">
    <location>
        <begin position="59"/>
        <end position="77"/>
    </location>
</feature>
<dbReference type="PANTHER" id="PTHR23501">
    <property type="entry name" value="MAJOR FACILITATOR SUPERFAMILY"/>
    <property type="match status" value="1"/>
</dbReference>
<dbReference type="Pfam" id="PF07690">
    <property type="entry name" value="MFS_1"/>
    <property type="match status" value="1"/>
</dbReference>
<keyword evidence="4 6" id="KW-1133">Transmembrane helix</keyword>
<dbReference type="GeneID" id="36554256"/>
<evidence type="ECO:0000259" key="7">
    <source>
        <dbReference type="PROSITE" id="PS50850"/>
    </source>
</evidence>
<keyword evidence="9" id="KW-1185">Reference proteome</keyword>
<dbReference type="GO" id="GO:0005886">
    <property type="term" value="C:plasma membrane"/>
    <property type="evidence" value="ECO:0007669"/>
    <property type="project" value="TreeGrafter"/>
</dbReference>
<comment type="caution">
    <text evidence="8">The sequence shown here is derived from an EMBL/GenBank/DDBJ whole genome shotgun (WGS) entry which is preliminary data.</text>
</comment>
<dbReference type="Gene3D" id="1.20.1250.20">
    <property type="entry name" value="MFS general substrate transporter like domains"/>
    <property type="match status" value="1"/>
</dbReference>
<dbReference type="FunFam" id="1.20.1720.10:FF:000012">
    <property type="entry name" value="MFS toxin efflux pump (AflT)"/>
    <property type="match status" value="1"/>
</dbReference>
<evidence type="ECO:0000256" key="3">
    <source>
        <dbReference type="ARBA" id="ARBA00022692"/>
    </source>
</evidence>
<evidence type="ECO:0000256" key="2">
    <source>
        <dbReference type="ARBA" id="ARBA00007520"/>
    </source>
</evidence>
<dbReference type="CDD" id="cd17502">
    <property type="entry name" value="MFS_Azr1_MDR_like"/>
    <property type="match status" value="1"/>
</dbReference>
<gene>
    <name evidence="8" type="ORF">P170DRAFT_404914</name>
</gene>
<dbReference type="Proteomes" id="UP000234275">
    <property type="component" value="Unassembled WGS sequence"/>
</dbReference>
<feature type="transmembrane region" description="Helical" evidence="6">
    <location>
        <begin position="114"/>
        <end position="138"/>
    </location>
</feature>
<dbReference type="VEuPathDB" id="FungiDB:P170DRAFT_404914"/>
<comment type="subcellular location">
    <subcellularLocation>
        <location evidence="1">Membrane</location>
        <topology evidence="1">Multi-pass membrane protein</topology>
    </subcellularLocation>
</comment>
<reference evidence="8 9" key="1">
    <citation type="submission" date="2016-12" db="EMBL/GenBank/DDBJ databases">
        <title>The genomes of Aspergillus section Nigri reveals drivers in fungal speciation.</title>
        <authorList>
            <consortium name="DOE Joint Genome Institute"/>
            <person name="Vesth T.C."/>
            <person name="Nybo J."/>
            <person name="Theobald S."/>
            <person name="Brandl J."/>
            <person name="Frisvad J.C."/>
            <person name="Nielsen K.F."/>
            <person name="Lyhne E.K."/>
            <person name="Kogle M.E."/>
            <person name="Kuo A."/>
            <person name="Riley R."/>
            <person name="Clum A."/>
            <person name="Nolan M."/>
            <person name="Lipzen A."/>
            <person name="Salamov A."/>
            <person name="Henrissat B."/>
            <person name="Wiebenga A."/>
            <person name="De Vries R.P."/>
            <person name="Grigoriev I.V."/>
            <person name="Mortensen U.H."/>
            <person name="Andersen M.R."/>
            <person name="Baker S.E."/>
        </authorList>
    </citation>
    <scope>NUCLEOTIDE SEQUENCE [LARGE SCALE GENOMIC DNA]</scope>
    <source>
        <strain evidence="8 9">IBT 23096</strain>
    </source>
</reference>
<proteinExistence type="inferred from homology"/>
<keyword evidence="3 6" id="KW-0812">Transmembrane</keyword>
<evidence type="ECO:0000256" key="5">
    <source>
        <dbReference type="ARBA" id="ARBA00023136"/>
    </source>
</evidence>
<dbReference type="OrthoDB" id="10021397at2759"/>
<name>A0A2I2GB85_9EURO</name>
<feature type="transmembrane region" description="Helical" evidence="6">
    <location>
        <begin position="380"/>
        <end position="401"/>
    </location>
</feature>
<dbReference type="EMBL" id="MSFO01000003">
    <property type="protein sequence ID" value="PLB50138.1"/>
    <property type="molecule type" value="Genomic_DNA"/>
</dbReference>
<evidence type="ECO:0000313" key="9">
    <source>
        <dbReference type="Proteomes" id="UP000234275"/>
    </source>
</evidence>
<organism evidence="8 9">
    <name type="scientific">Aspergillus steynii IBT 23096</name>
    <dbReference type="NCBI Taxonomy" id="1392250"/>
    <lineage>
        <taxon>Eukaryota</taxon>
        <taxon>Fungi</taxon>
        <taxon>Dikarya</taxon>
        <taxon>Ascomycota</taxon>
        <taxon>Pezizomycotina</taxon>
        <taxon>Eurotiomycetes</taxon>
        <taxon>Eurotiomycetidae</taxon>
        <taxon>Eurotiales</taxon>
        <taxon>Aspergillaceae</taxon>
        <taxon>Aspergillus</taxon>
        <taxon>Aspergillus subgen. Circumdati</taxon>
    </lineage>
</organism>
<feature type="transmembrane region" description="Helical" evidence="6">
    <location>
        <begin position="290"/>
        <end position="311"/>
    </location>
</feature>
<evidence type="ECO:0000256" key="4">
    <source>
        <dbReference type="ARBA" id="ARBA00022989"/>
    </source>
</evidence>
<feature type="transmembrane region" description="Helical" evidence="6">
    <location>
        <begin position="21"/>
        <end position="47"/>
    </location>
</feature>
<dbReference type="RefSeq" id="XP_024705440.1">
    <property type="nucleotide sequence ID" value="XM_024846557.1"/>
</dbReference>
<dbReference type="GO" id="GO:0022857">
    <property type="term" value="F:transmembrane transporter activity"/>
    <property type="evidence" value="ECO:0007669"/>
    <property type="project" value="InterPro"/>
</dbReference>
<keyword evidence="5 6" id="KW-0472">Membrane</keyword>
<protein>
    <submittedName>
        <fullName evidence="8">Putative MFS aflatoxin efflux pump</fullName>
    </submittedName>
</protein>